<evidence type="ECO:0000259" key="1">
    <source>
        <dbReference type="Pfam" id="PF13614"/>
    </source>
</evidence>
<accession>A0A7M2WYZ0</accession>
<dbReference type="RefSeq" id="WP_206293706.1">
    <property type="nucleotide sequence ID" value="NZ_CP063458.1"/>
</dbReference>
<dbReference type="Gene3D" id="2.60.40.10">
    <property type="entry name" value="Immunoglobulins"/>
    <property type="match status" value="1"/>
</dbReference>
<dbReference type="InterPro" id="IPR032640">
    <property type="entry name" value="AMPK1_CBM"/>
</dbReference>
<feature type="domain" description="AAA" evidence="1">
    <location>
        <begin position="1"/>
        <end position="182"/>
    </location>
</feature>
<dbReference type="Gene3D" id="3.40.50.300">
    <property type="entry name" value="P-loop containing nucleotide triphosphate hydrolases"/>
    <property type="match status" value="1"/>
</dbReference>
<dbReference type="Pfam" id="PF16561">
    <property type="entry name" value="AMPK1_CBM"/>
    <property type="match status" value="1"/>
</dbReference>
<keyword evidence="4" id="KW-1185">Reference proteome</keyword>
<dbReference type="Pfam" id="PF13614">
    <property type="entry name" value="AAA_31"/>
    <property type="match status" value="1"/>
</dbReference>
<dbReference type="CDD" id="cd02042">
    <property type="entry name" value="ParAB_family"/>
    <property type="match status" value="1"/>
</dbReference>
<dbReference type="InterPro" id="IPR050678">
    <property type="entry name" value="DNA_Partitioning_ATPase"/>
</dbReference>
<organism evidence="3 4">
    <name type="scientific">Humisphaera borealis</name>
    <dbReference type="NCBI Taxonomy" id="2807512"/>
    <lineage>
        <taxon>Bacteria</taxon>
        <taxon>Pseudomonadati</taxon>
        <taxon>Planctomycetota</taxon>
        <taxon>Phycisphaerae</taxon>
        <taxon>Tepidisphaerales</taxon>
        <taxon>Tepidisphaeraceae</taxon>
        <taxon>Humisphaera</taxon>
    </lineage>
</organism>
<sequence length="475" mass="51685">MRTVAIINQKGGCGKTTSAINLSACLARLGQKTLLVDMDPQGHCGTGLAVPEEQIERTIYDAMLEPADTRDGRVPKISDIVWQIATDFDLAPSNIRLAAFEQVFAGRSGREDRLTNALSAVKDNYKWCIIDCPPSVGLITFNALKACDEAIVPVETGYFSLHGLTKMMETLVMLRERAGKDIVIRVLPTLYDTRTKLAREVLSELRAKFKDYLMTSTVNFNTKLKEAASFGQPITEYDPGSRGYKDFVNLARELMGARPAEPEVAHDKMSRPQELVQRARALAQLANYQFGRNAVPTIQQTPSAGGGNVGTMQSTTAAPAMAPALAAAPGHAASMSATASLSSLSAATMSAPTAGGIQRVATTATAPAAMQQPVRSTEQKLADFYGVKQLDDGVVFSARFDSARQVLIAGDFNNWLPMSTPMVRTPGVGWSMKLPLSRGRYRYRFVVDGKWQTDPFNQYVETNQFGELNNVVEVE</sequence>
<dbReference type="EMBL" id="CP063458">
    <property type="protein sequence ID" value="QOV90613.1"/>
    <property type="molecule type" value="Genomic_DNA"/>
</dbReference>
<protein>
    <submittedName>
        <fullName evidence="3">AAA family ATPase</fullName>
    </submittedName>
</protein>
<gene>
    <name evidence="3" type="ORF">IPV69_04410</name>
</gene>
<dbReference type="Proteomes" id="UP000593765">
    <property type="component" value="Chromosome"/>
</dbReference>
<reference evidence="3 4" key="1">
    <citation type="submission" date="2020-10" db="EMBL/GenBank/DDBJ databases">
        <title>Wide distribution of Phycisphaera-like planctomycetes from WD2101 soil group in peatlands and genome analysis of the first cultivated representative.</title>
        <authorList>
            <person name="Dedysh S.N."/>
            <person name="Beletsky A.V."/>
            <person name="Ivanova A."/>
            <person name="Kulichevskaya I.S."/>
            <person name="Suzina N.E."/>
            <person name="Philippov D.A."/>
            <person name="Rakitin A.L."/>
            <person name="Mardanov A.V."/>
            <person name="Ravin N.V."/>
        </authorList>
    </citation>
    <scope>NUCLEOTIDE SEQUENCE [LARGE SCALE GENOMIC DNA]</scope>
    <source>
        <strain evidence="3 4">M1803</strain>
    </source>
</reference>
<evidence type="ECO:0000313" key="4">
    <source>
        <dbReference type="Proteomes" id="UP000593765"/>
    </source>
</evidence>
<feature type="domain" description="AMP-activated protein kinase glycogen-binding" evidence="2">
    <location>
        <begin position="402"/>
        <end position="475"/>
    </location>
</feature>
<dbReference type="CDD" id="cd02859">
    <property type="entry name" value="E_set_AMPKbeta_like_N"/>
    <property type="match status" value="1"/>
</dbReference>
<dbReference type="InterPro" id="IPR025669">
    <property type="entry name" value="AAA_dom"/>
</dbReference>
<evidence type="ECO:0000313" key="3">
    <source>
        <dbReference type="EMBL" id="QOV90613.1"/>
    </source>
</evidence>
<name>A0A7M2WYZ0_9BACT</name>
<dbReference type="PANTHER" id="PTHR13696">
    <property type="entry name" value="P-LOOP CONTAINING NUCLEOSIDE TRIPHOSPHATE HYDROLASE"/>
    <property type="match status" value="1"/>
</dbReference>
<dbReference type="InterPro" id="IPR027417">
    <property type="entry name" value="P-loop_NTPase"/>
</dbReference>
<dbReference type="SUPFAM" id="SSF81296">
    <property type="entry name" value="E set domains"/>
    <property type="match status" value="1"/>
</dbReference>
<dbReference type="FunFam" id="3.40.50.300:FF:000285">
    <property type="entry name" value="Sporulation initiation inhibitor Soj"/>
    <property type="match status" value="1"/>
</dbReference>
<proteinExistence type="predicted"/>
<dbReference type="InterPro" id="IPR014756">
    <property type="entry name" value="Ig_E-set"/>
</dbReference>
<dbReference type="SUPFAM" id="SSF52540">
    <property type="entry name" value="P-loop containing nucleoside triphosphate hydrolases"/>
    <property type="match status" value="1"/>
</dbReference>
<dbReference type="KEGG" id="hbs:IPV69_04410"/>
<dbReference type="PANTHER" id="PTHR13696:SF99">
    <property type="entry name" value="COBYRINIC ACID AC-DIAMIDE SYNTHASE"/>
    <property type="match status" value="1"/>
</dbReference>
<evidence type="ECO:0000259" key="2">
    <source>
        <dbReference type="Pfam" id="PF16561"/>
    </source>
</evidence>
<dbReference type="InterPro" id="IPR013783">
    <property type="entry name" value="Ig-like_fold"/>
</dbReference>
<dbReference type="AlphaFoldDB" id="A0A7M2WYZ0"/>